<accession>A0A8K1GHC3</accession>
<sequence>MPDEDEDKDDVMQSYCSTGLLEIWHRGYDTEAGMPDEDEDKDDVMQSYCSTERCSMRIWMIQGLGFGKPASHLGKAVTEAWQNAQCAQAQQPLLVPEALAGILQQPHPPQGY</sequence>
<organism evidence="1 2">
    <name type="scientific">Zosterops borbonicus</name>
    <dbReference type="NCBI Taxonomy" id="364589"/>
    <lineage>
        <taxon>Eukaryota</taxon>
        <taxon>Metazoa</taxon>
        <taxon>Chordata</taxon>
        <taxon>Craniata</taxon>
        <taxon>Vertebrata</taxon>
        <taxon>Euteleostomi</taxon>
        <taxon>Archelosauria</taxon>
        <taxon>Archosauria</taxon>
        <taxon>Dinosauria</taxon>
        <taxon>Saurischia</taxon>
        <taxon>Theropoda</taxon>
        <taxon>Coelurosauria</taxon>
        <taxon>Aves</taxon>
        <taxon>Neognathae</taxon>
        <taxon>Neoaves</taxon>
        <taxon>Telluraves</taxon>
        <taxon>Australaves</taxon>
        <taxon>Passeriformes</taxon>
        <taxon>Sylvioidea</taxon>
        <taxon>Zosteropidae</taxon>
        <taxon>Zosterops</taxon>
    </lineage>
</organism>
<dbReference type="EMBL" id="SWJQ01000257">
    <property type="protein sequence ID" value="TRZ17635.1"/>
    <property type="molecule type" value="Genomic_DNA"/>
</dbReference>
<dbReference type="Proteomes" id="UP000796761">
    <property type="component" value="Unassembled WGS sequence"/>
</dbReference>
<comment type="caution">
    <text evidence="1">The sequence shown here is derived from an EMBL/GenBank/DDBJ whole genome shotgun (WGS) entry which is preliminary data.</text>
</comment>
<evidence type="ECO:0000313" key="2">
    <source>
        <dbReference type="Proteomes" id="UP000796761"/>
    </source>
</evidence>
<protein>
    <submittedName>
        <fullName evidence="1">Uncharacterized protein</fullName>
    </submittedName>
</protein>
<keyword evidence="2" id="KW-1185">Reference proteome</keyword>
<proteinExistence type="predicted"/>
<evidence type="ECO:0000313" key="1">
    <source>
        <dbReference type="EMBL" id="TRZ17635.1"/>
    </source>
</evidence>
<dbReference type="AlphaFoldDB" id="A0A8K1GHC3"/>
<reference evidence="1" key="1">
    <citation type="submission" date="2019-04" db="EMBL/GenBank/DDBJ databases">
        <title>Genome assembly of Zosterops borbonicus 15179.</title>
        <authorList>
            <person name="Leroy T."/>
            <person name="Anselmetti Y."/>
            <person name="Tilak M.-K."/>
            <person name="Nabholz B."/>
        </authorList>
    </citation>
    <scope>NUCLEOTIDE SEQUENCE</scope>
    <source>
        <strain evidence="1">HGM_15179</strain>
        <tissue evidence="1">Muscle</tissue>
    </source>
</reference>
<gene>
    <name evidence="1" type="ORF">HGM15179_009497</name>
</gene>
<name>A0A8K1GHC3_9PASS</name>